<gene>
    <name evidence="3" type="ORF">SAMN05421736_105170</name>
</gene>
<name>A0A1H3PTE0_9BACI</name>
<proteinExistence type="predicted"/>
<evidence type="ECO:0000256" key="2">
    <source>
        <dbReference type="SAM" id="SignalP"/>
    </source>
</evidence>
<evidence type="ECO:0000256" key="1">
    <source>
        <dbReference type="SAM" id="Phobius"/>
    </source>
</evidence>
<protein>
    <recommendedName>
        <fullName evidence="5">LPXTG-motif cell wall-anchored protein</fullName>
    </recommendedName>
</protein>
<sequence>MIKKALVILSVVILSFALTVPATFAASMKKAEVPEKIQQFAKTSGIELFKASAASDPEGFGFADKEELNQIQLGDGFPVYFVDYEKLKKDPLIKRLGEMLKPAETWRFFITVNGKPKSFLLVGYQNGDLTVLEYGGNASELGKAYEQVKNAGYDEILLLEDENTKYFVTTKADQVFVIPDVSENHLSTYEMDNEQMWSSEKLVEKIKNAPILSESYEDDGTVGGSSGGRSEETNSFPLMQPFVISFAAAIVITILFIAGKKRIRKHPL</sequence>
<keyword evidence="1" id="KW-0812">Transmembrane</keyword>
<reference evidence="4" key="1">
    <citation type="submission" date="2016-10" db="EMBL/GenBank/DDBJ databases">
        <authorList>
            <person name="Varghese N."/>
            <person name="Submissions S."/>
        </authorList>
    </citation>
    <scope>NUCLEOTIDE SEQUENCE [LARGE SCALE GENOMIC DNA]</scope>
    <source>
        <strain evidence="4">SP</strain>
    </source>
</reference>
<accession>A0A1H3PTE0</accession>
<evidence type="ECO:0000313" key="4">
    <source>
        <dbReference type="Proteomes" id="UP000198935"/>
    </source>
</evidence>
<feature type="signal peptide" evidence="2">
    <location>
        <begin position="1"/>
        <end position="25"/>
    </location>
</feature>
<dbReference type="EMBL" id="FNPI01000005">
    <property type="protein sequence ID" value="SDZ03669.1"/>
    <property type="molecule type" value="Genomic_DNA"/>
</dbReference>
<keyword evidence="1" id="KW-0472">Membrane</keyword>
<feature type="transmembrane region" description="Helical" evidence="1">
    <location>
        <begin position="238"/>
        <end position="258"/>
    </location>
</feature>
<evidence type="ECO:0000313" key="3">
    <source>
        <dbReference type="EMBL" id="SDZ03669.1"/>
    </source>
</evidence>
<feature type="chain" id="PRO_5011535919" description="LPXTG-motif cell wall-anchored protein" evidence="2">
    <location>
        <begin position="26"/>
        <end position="268"/>
    </location>
</feature>
<organism evidence="3 4">
    <name type="scientific">Evansella caseinilytica</name>
    <dbReference type="NCBI Taxonomy" id="1503961"/>
    <lineage>
        <taxon>Bacteria</taxon>
        <taxon>Bacillati</taxon>
        <taxon>Bacillota</taxon>
        <taxon>Bacilli</taxon>
        <taxon>Bacillales</taxon>
        <taxon>Bacillaceae</taxon>
        <taxon>Evansella</taxon>
    </lineage>
</organism>
<dbReference type="Proteomes" id="UP000198935">
    <property type="component" value="Unassembled WGS sequence"/>
</dbReference>
<dbReference type="AlphaFoldDB" id="A0A1H3PTE0"/>
<keyword evidence="2" id="KW-0732">Signal</keyword>
<keyword evidence="1" id="KW-1133">Transmembrane helix</keyword>
<evidence type="ECO:0008006" key="5">
    <source>
        <dbReference type="Google" id="ProtNLM"/>
    </source>
</evidence>
<keyword evidence="4" id="KW-1185">Reference proteome</keyword>
<dbReference type="OrthoDB" id="2567995at2"/>